<keyword evidence="6 9" id="KW-0804">Transcription</keyword>
<feature type="region of interest" description="Disordered" evidence="10">
    <location>
        <begin position="97"/>
        <end position="116"/>
    </location>
</feature>
<accession>A0A7J9CAQ6</accession>
<keyword evidence="1 9" id="KW-0479">Metal-binding</keyword>
<gene>
    <name evidence="12" type="ORF">Gogos_008164</name>
</gene>
<keyword evidence="13" id="KW-1185">Reference proteome</keyword>
<feature type="non-terminal residue" evidence="12">
    <location>
        <position position="414"/>
    </location>
</feature>
<evidence type="ECO:0000256" key="3">
    <source>
        <dbReference type="ARBA" id="ARBA00022833"/>
    </source>
</evidence>
<dbReference type="PROSITE" id="PS01361">
    <property type="entry name" value="ZF_DOF_1"/>
    <property type="match status" value="1"/>
</dbReference>
<comment type="function">
    <text evidence="9">Transcription factor that binds specifically to a 5'-AA[AG]G-3' consensus core sequence.</text>
</comment>
<sequence length="414" mass="45198">EADTIADREATLASAAPPTCPQLTDLALVDFVDARHSYRFPCISPSPVKAGRRYRHVDKVTITVVLLYSGDSQEPETDTDLINQHQKQEYIDTVMQQDRGGRGSEQGMKQNQQQDQRLKPLTGENQQQHPPQKCPRCESLNTKFCYYNNYSLSQPRYFCKTCRRYWTQGGTLRNVPVGGGCRKGKRTKVSSSGENSRSQPLIPQQQAAQQHSLTSPQSMISSNPMISVSAAFRTKESGSLASSSAIPSVGSYYPIAGFMSSLAAVQSMNQPQPFNQPLNQALSMGGDLGGSSNLGLLQGYGVPSFGSQQHQPSQQTQFFPMGDRDQKTVNMYPSDHERLIQSSRLAAGNSSQQNWHQSFINNSDPTASEAALWSMNNNSSSSTSSAGNTNTSNTTAASLNPNQWPDLPGYGAPP</sequence>
<feature type="compositionally biased region" description="Polar residues" evidence="10">
    <location>
        <begin position="346"/>
        <end position="366"/>
    </location>
</feature>
<evidence type="ECO:0000256" key="2">
    <source>
        <dbReference type="ARBA" id="ARBA00022771"/>
    </source>
</evidence>
<dbReference type="Proteomes" id="UP000593579">
    <property type="component" value="Unassembled WGS sequence"/>
</dbReference>
<organism evidence="12 13">
    <name type="scientific">Gossypium gossypioides</name>
    <name type="common">Mexican cotton</name>
    <name type="synonym">Selera gossypioides</name>
    <dbReference type="NCBI Taxonomy" id="34282"/>
    <lineage>
        <taxon>Eukaryota</taxon>
        <taxon>Viridiplantae</taxon>
        <taxon>Streptophyta</taxon>
        <taxon>Embryophyta</taxon>
        <taxon>Tracheophyta</taxon>
        <taxon>Spermatophyta</taxon>
        <taxon>Magnoliopsida</taxon>
        <taxon>eudicotyledons</taxon>
        <taxon>Gunneridae</taxon>
        <taxon>Pentapetalae</taxon>
        <taxon>rosids</taxon>
        <taxon>malvids</taxon>
        <taxon>Malvales</taxon>
        <taxon>Malvaceae</taxon>
        <taxon>Malvoideae</taxon>
        <taxon>Gossypium</taxon>
    </lineage>
</organism>
<evidence type="ECO:0000256" key="10">
    <source>
        <dbReference type="SAM" id="MobiDB-lite"/>
    </source>
</evidence>
<feature type="compositionally biased region" description="Polar residues" evidence="10">
    <location>
        <begin position="189"/>
        <end position="203"/>
    </location>
</feature>
<comment type="caution">
    <text evidence="12">The sequence shown here is derived from an EMBL/GenBank/DDBJ whole genome shotgun (WGS) entry which is preliminary data.</text>
</comment>
<dbReference type="GO" id="GO:0008270">
    <property type="term" value="F:zinc ion binding"/>
    <property type="evidence" value="ECO:0007669"/>
    <property type="project" value="UniProtKB-KW"/>
</dbReference>
<name>A0A7J9CAQ6_GOSGO</name>
<dbReference type="EMBL" id="JABEZY010000009">
    <property type="protein sequence ID" value="MBA0745593.1"/>
    <property type="molecule type" value="Genomic_DNA"/>
</dbReference>
<dbReference type="InterPro" id="IPR045174">
    <property type="entry name" value="Dof"/>
</dbReference>
<comment type="subcellular location">
    <subcellularLocation>
        <location evidence="8 9">Nucleus</location>
    </subcellularLocation>
</comment>
<keyword evidence="5 8" id="KW-0238">DNA-binding</keyword>
<evidence type="ECO:0000256" key="9">
    <source>
        <dbReference type="RuleBase" id="RU369094"/>
    </source>
</evidence>
<dbReference type="PANTHER" id="PTHR31992">
    <property type="entry name" value="DOF ZINC FINGER PROTEIN DOF1.4-RELATED"/>
    <property type="match status" value="1"/>
</dbReference>
<feature type="region of interest" description="Disordered" evidence="10">
    <location>
        <begin position="176"/>
        <end position="221"/>
    </location>
</feature>
<feature type="region of interest" description="Disordered" evidence="10">
    <location>
        <begin position="346"/>
        <end position="414"/>
    </location>
</feature>
<evidence type="ECO:0000256" key="8">
    <source>
        <dbReference type="PROSITE-ProRule" id="PRU00071"/>
    </source>
</evidence>
<keyword evidence="2 8" id="KW-0863">Zinc-finger</keyword>
<evidence type="ECO:0000313" key="13">
    <source>
        <dbReference type="Proteomes" id="UP000593579"/>
    </source>
</evidence>
<dbReference type="OrthoDB" id="1927254at2759"/>
<feature type="compositionally biased region" description="Polar residues" evidence="10">
    <location>
        <begin position="211"/>
        <end position="221"/>
    </location>
</feature>
<dbReference type="PROSITE" id="PS50884">
    <property type="entry name" value="ZF_DOF_2"/>
    <property type="match status" value="1"/>
</dbReference>
<evidence type="ECO:0000256" key="7">
    <source>
        <dbReference type="ARBA" id="ARBA00023242"/>
    </source>
</evidence>
<dbReference type="GO" id="GO:0003700">
    <property type="term" value="F:DNA-binding transcription factor activity"/>
    <property type="evidence" value="ECO:0007669"/>
    <property type="project" value="UniProtKB-UniRule"/>
</dbReference>
<keyword evidence="3 9" id="KW-0862">Zinc</keyword>
<evidence type="ECO:0000256" key="1">
    <source>
        <dbReference type="ARBA" id="ARBA00022723"/>
    </source>
</evidence>
<evidence type="ECO:0000259" key="11">
    <source>
        <dbReference type="PROSITE" id="PS50884"/>
    </source>
</evidence>
<reference evidence="12 13" key="1">
    <citation type="journal article" date="2019" name="Genome Biol. Evol.">
        <title>Insights into the evolution of the New World diploid cottons (Gossypium, subgenus Houzingenia) based on genome sequencing.</title>
        <authorList>
            <person name="Grover C.E."/>
            <person name="Arick M.A. 2nd"/>
            <person name="Thrash A."/>
            <person name="Conover J.L."/>
            <person name="Sanders W.S."/>
            <person name="Peterson D.G."/>
            <person name="Frelichowski J.E."/>
            <person name="Scheffler J.A."/>
            <person name="Scheffler B.E."/>
            <person name="Wendel J.F."/>
        </authorList>
    </citation>
    <scope>NUCLEOTIDE SEQUENCE [LARGE SCALE GENOMIC DNA]</scope>
    <source>
        <strain evidence="12">5</strain>
        <tissue evidence="12">Leaf</tissue>
    </source>
</reference>
<feature type="compositionally biased region" description="Low complexity" evidence="10">
    <location>
        <begin position="376"/>
        <end position="402"/>
    </location>
</feature>
<dbReference type="AlphaFoldDB" id="A0A7J9CAQ6"/>
<protein>
    <recommendedName>
        <fullName evidence="9">Dof zinc finger protein</fullName>
    </recommendedName>
</protein>
<evidence type="ECO:0000256" key="6">
    <source>
        <dbReference type="ARBA" id="ARBA00023163"/>
    </source>
</evidence>
<keyword evidence="7 8" id="KW-0539">Nucleus</keyword>
<dbReference type="GO" id="GO:0005634">
    <property type="term" value="C:nucleus"/>
    <property type="evidence" value="ECO:0007669"/>
    <property type="project" value="UniProtKB-SubCell"/>
</dbReference>
<evidence type="ECO:0000313" key="12">
    <source>
        <dbReference type="EMBL" id="MBA0745593.1"/>
    </source>
</evidence>
<evidence type="ECO:0000256" key="4">
    <source>
        <dbReference type="ARBA" id="ARBA00023015"/>
    </source>
</evidence>
<dbReference type="GO" id="GO:0003677">
    <property type="term" value="F:DNA binding"/>
    <property type="evidence" value="ECO:0007669"/>
    <property type="project" value="UniProtKB-UniRule"/>
</dbReference>
<dbReference type="InterPro" id="IPR003851">
    <property type="entry name" value="Znf_Dof"/>
</dbReference>
<dbReference type="PANTHER" id="PTHR31992:SF108">
    <property type="entry name" value="DOF ZINC FINGER PROTEIN"/>
    <property type="match status" value="1"/>
</dbReference>
<dbReference type="Pfam" id="PF02701">
    <property type="entry name" value="Zn_ribbon_Dof"/>
    <property type="match status" value="1"/>
</dbReference>
<evidence type="ECO:0000256" key="5">
    <source>
        <dbReference type="ARBA" id="ARBA00023125"/>
    </source>
</evidence>
<keyword evidence="4 9" id="KW-0805">Transcription regulation</keyword>
<proteinExistence type="predicted"/>
<feature type="domain" description="Dof-type" evidence="11">
    <location>
        <begin position="132"/>
        <end position="186"/>
    </location>
</feature>